<evidence type="ECO:0000256" key="4">
    <source>
        <dbReference type="ARBA" id="ARBA00022692"/>
    </source>
</evidence>
<dbReference type="Pfam" id="PF00593">
    <property type="entry name" value="TonB_dep_Rec_b-barrel"/>
    <property type="match status" value="1"/>
</dbReference>
<dbReference type="InterPro" id="IPR012910">
    <property type="entry name" value="Plug_dom"/>
</dbReference>
<keyword evidence="6 11" id="KW-0798">TonB box</keyword>
<dbReference type="InterPro" id="IPR036942">
    <property type="entry name" value="Beta-barrel_TonB_sf"/>
</dbReference>
<comment type="subcellular location">
    <subcellularLocation>
        <location evidence="1 10">Cell outer membrane</location>
        <topology evidence="1 10">Multi-pass membrane protein</topology>
    </subcellularLocation>
</comment>
<evidence type="ECO:0000259" key="14">
    <source>
        <dbReference type="Pfam" id="PF07715"/>
    </source>
</evidence>
<dbReference type="InterPro" id="IPR039426">
    <property type="entry name" value="TonB-dep_rcpt-like"/>
</dbReference>
<dbReference type="GO" id="GO:0015344">
    <property type="term" value="F:siderophore uptake transmembrane transporter activity"/>
    <property type="evidence" value="ECO:0007669"/>
    <property type="project" value="TreeGrafter"/>
</dbReference>
<keyword evidence="9 10" id="KW-0998">Cell outer membrane</keyword>
<keyword evidence="16" id="KW-1185">Reference proteome</keyword>
<dbReference type="EMBL" id="AAWL01000005">
    <property type="protein sequence ID" value="EAX48010.1"/>
    <property type="molecule type" value="Genomic_DNA"/>
</dbReference>
<keyword evidence="5 12" id="KW-0732">Signal</keyword>
<evidence type="ECO:0000256" key="8">
    <source>
        <dbReference type="ARBA" id="ARBA00023170"/>
    </source>
</evidence>
<dbReference type="InterPro" id="IPR000531">
    <property type="entry name" value="Beta-barrel_TonB"/>
</dbReference>
<evidence type="ECO:0000256" key="6">
    <source>
        <dbReference type="ARBA" id="ARBA00023077"/>
    </source>
</evidence>
<keyword evidence="4 10" id="KW-0812">Transmembrane</keyword>
<reference evidence="15 16" key="2">
    <citation type="submission" date="2007-01" db="EMBL/GenBank/DDBJ databases">
        <title>Sequencing of the draft genome and assembly of Thermosinus carboxydivorans Nor1.</title>
        <authorList>
            <consortium name="US DOE Joint Genome Institute (JGI-PGF)"/>
            <person name="Copeland A."/>
            <person name="Lucas S."/>
            <person name="Lapidus A."/>
            <person name="Barry K."/>
            <person name="Glavina del Rio T."/>
            <person name="Dalin E."/>
            <person name="Tice H."/>
            <person name="Bruce D."/>
            <person name="Pitluck S."/>
            <person name="Richardson P."/>
        </authorList>
    </citation>
    <scope>NUCLEOTIDE SEQUENCE [LARGE SCALE GENOMIC DNA]</scope>
    <source>
        <strain evidence="15 16">Nor1</strain>
    </source>
</reference>
<proteinExistence type="inferred from homology"/>
<evidence type="ECO:0000256" key="5">
    <source>
        <dbReference type="ARBA" id="ARBA00022729"/>
    </source>
</evidence>
<dbReference type="Gene3D" id="2.170.130.10">
    <property type="entry name" value="TonB-dependent receptor, plug domain"/>
    <property type="match status" value="1"/>
</dbReference>
<gene>
    <name evidence="15" type="ORF">TcarDRAFT_1888</name>
</gene>
<evidence type="ECO:0000256" key="11">
    <source>
        <dbReference type="RuleBase" id="RU003357"/>
    </source>
</evidence>
<dbReference type="AlphaFoldDB" id="A1HPP0"/>
<dbReference type="GO" id="GO:0044718">
    <property type="term" value="P:siderophore transmembrane transport"/>
    <property type="evidence" value="ECO:0007669"/>
    <property type="project" value="TreeGrafter"/>
</dbReference>
<dbReference type="Proteomes" id="UP000005139">
    <property type="component" value="Unassembled WGS sequence"/>
</dbReference>
<accession>A1HPP0</accession>
<evidence type="ECO:0000256" key="10">
    <source>
        <dbReference type="PROSITE-ProRule" id="PRU01360"/>
    </source>
</evidence>
<dbReference type="RefSeq" id="WP_007288995.1">
    <property type="nucleotide sequence ID" value="NZ_AAWL01000005.1"/>
</dbReference>
<evidence type="ECO:0000256" key="3">
    <source>
        <dbReference type="ARBA" id="ARBA00022452"/>
    </source>
</evidence>
<keyword evidence="7 10" id="KW-0472">Membrane</keyword>
<dbReference type="eggNOG" id="COG4771">
    <property type="taxonomic scope" value="Bacteria"/>
</dbReference>
<dbReference type="PANTHER" id="PTHR30069:SF29">
    <property type="entry name" value="HEMOGLOBIN AND HEMOGLOBIN-HAPTOGLOBIN-BINDING PROTEIN 1-RELATED"/>
    <property type="match status" value="1"/>
</dbReference>
<sequence precursor="true">MNKRTKSLVKRIASTLAMGTLLLVNPVQAAEDPVFQLDQITVTAARVPQTVATAPGDVTVITGEQLEQKGARNLAEALEGVPGVVVLRNGGPGELAIPYILGTDRIVVLIDGKRMNLPQGIGSGAGGINLNNILLSDNIEKIEIVRGGGSVLYGADAVGGVVNIITKRGTGNVKTIVNSGFGSDATSRFNLSNQGSEKGWHWYITGLKEATEGQRPNSDYRGKNATLRLDRELNETEGLSFTYDYYGSHSGNPGNYLGSMQGINDYLRHNWSIGYSDKHGDGERVVRFYNNEHERTYYALPGMDKYFYKNKVRAIEYQDSAQIDYKNYLTWGSEWRKEVVSTAVYAPDTVRDRIIKAIYLQDQYKLNGRTSATMGMRYDDNSQYGAKWLPKIALAYKADNSTNYFANWGKVFKAPKFDDLYNWGGDPDLKPETGWTSEVGVKKRLAVDSEVTFSLFKRDLIDAIDWKQVGPDDWKVQNVHHLTTKGATLSFATKLTQAVSANIGYTYLDSRDENNNQQVPYNTFNLGIRLQQGKFSQEIYGKYVSKTSDVSSYFVWNTTFNYTMTKGQSLYLTISNLFNKHYQEVPGYPAQERAIFLGIKQSL</sequence>
<evidence type="ECO:0000313" key="15">
    <source>
        <dbReference type="EMBL" id="EAX48010.1"/>
    </source>
</evidence>
<evidence type="ECO:0000256" key="9">
    <source>
        <dbReference type="ARBA" id="ARBA00023237"/>
    </source>
</evidence>
<dbReference type="Gene3D" id="2.40.170.20">
    <property type="entry name" value="TonB-dependent receptor, beta-barrel domain"/>
    <property type="match status" value="1"/>
</dbReference>
<dbReference type="GO" id="GO:0009279">
    <property type="term" value="C:cell outer membrane"/>
    <property type="evidence" value="ECO:0007669"/>
    <property type="project" value="UniProtKB-SubCell"/>
</dbReference>
<comment type="caution">
    <text evidence="15">The sequence shown here is derived from an EMBL/GenBank/DDBJ whole genome shotgun (WGS) entry which is preliminary data.</text>
</comment>
<dbReference type="PANTHER" id="PTHR30069">
    <property type="entry name" value="TONB-DEPENDENT OUTER MEMBRANE RECEPTOR"/>
    <property type="match status" value="1"/>
</dbReference>
<evidence type="ECO:0000256" key="1">
    <source>
        <dbReference type="ARBA" id="ARBA00004571"/>
    </source>
</evidence>
<organism evidence="15 16">
    <name type="scientific">Thermosinus carboxydivorans Nor1</name>
    <dbReference type="NCBI Taxonomy" id="401526"/>
    <lineage>
        <taxon>Bacteria</taxon>
        <taxon>Bacillati</taxon>
        <taxon>Bacillota</taxon>
        <taxon>Negativicutes</taxon>
        <taxon>Selenomonadales</taxon>
        <taxon>Sporomusaceae</taxon>
        <taxon>Thermosinus</taxon>
    </lineage>
</organism>
<keyword evidence="2 10" id="KW-0813">Transport</keyword>
<keyword evidence="8 15" id="KW-0675">Receptor</keyword>
<name>A1HPP0_9FIRM</name>
<evidence type="ECO:0000259" key="13">
    <source>
        <dbReference type="Pfam" id="PF00593"/>
    </source>
</evidence>
<protein>
    <submittedName>
        <fullName evidence="15">TonB-dependent receptor</fullName>
    </submittedName>
</protein>
<evidence type="ECO:0000313" key="16">
    <source>
        <dbReference type="Proteomes" id="UP000005139"/>
    </source>
</evidence>
<dbReference type="CDD" id="cd01347">
    <property type="entry name" value="ligand_gated_channel"/>
    <property type="match status" value="1"/>
</dbReference>
<evidence type="ECO:0000256" key="7">
    <source>
        <dbReference type="ARBA" id="ARBA00023136"/>
    </source>
</evidence>
<feature type="chain" id="PRO_5002634846" evidence="12">
    <location>
        <begin position="30"/>
        <end position="603"/>
    </location>
</feature>
<keyword evidence="3 10" id="KW-1134">Transmembrane beta strand</keyword>
<evidence type="ECO:0000256" key="2">
    <source>
        <dbReference type="ARBA" id="ARBA00022448"/>
    </source>
</evidence>
<feature type="signal peptide" evidence="12">
    <location>
        <begin position="1"/>
        <end position="29"/>
    </location>
</feature>
<dbReference type="SUPFAM" id="SSF56935">
    <property type="entry name" value="Porins"/>
    <property type="match status" value="1"/>
</dbReference>
<dbReference type="InterPro" id="IPR037066">
    <property type="entry name" value="Plug_dom_sf"/>
</dbReference>
<reference evidence="15 16" key="1">
    <citation type="submission" date="2007-01" db="EMBL/GenBank/DDBJ databases">
        <title>Annotation of the draft genome assembly of Thermosinus carboxydivorans Nor1.</title>
        <authorList>
            <consortium name="US DOE Joint Genome Institute (JGI-ORNL)"/>
            <person name="Larimer F."/>
            <person name="Land M."/>
            <person name="Hauser L."/>
        </authorList>
    </citation>
    <scope>NUCLEOTIDE SEQUENCE [LARGE SCALE GENOMIC DNA]</scope>
    <source>
        <strain evidence="15 16">Nor1</strain>
    </source>
</reference>
<dbReference type="Pfam" id="PF07715">
    <property type="entry name" value="Plug"/>
    <property type="match status" value="1"/>
</dbReference>
<dbReference type="PROSITE" id="PS52016">
    <property type="entry name" value="TONB_DEPENDENT_REC_3"/>
    <property type="match status" value="1"/>
</dbReference>
<feature type="domain" description="TonB-dependent receptor-like beta-barrel" evidence="13">
    <location>
        <begin position="182"/>
        <end position="577"/>
    </location>
</feature>
<feature type="domain" description="TonB-dependent receptor plug" evidence="14">
    <location>
        <begin position="52"/>
        <end position="161"/>
    </location>
</feature>
<evidence type="ECO:0000256" key="12">
    <source>
        <dbReference type="SAM" id="SignalP"/>
    </source>
</evidence>
<comment type="similarity">
    <text evidence="10 11">Belongs to the TonB-dependent receptor family.</text>
</comment>